<dbReference type="SUPFAM" id="SSF74788">
    <property type="entry name" value="Cullin repeat-like"/>
    <property type="match status" value="1"/>
</dbReference>
<dbReference type="Proteomes" id="UP000237000">
    <property type="component" value="Unassembled WGS sequence"/>
</dbReference>
<dbReference type="STRING" id="63057.A0A2P5FM46"/>
<dbReference type="InterPro" id="IPR046364">
    <property type="entry name" value="Exo70_C"/>
</dbReference>
<keyword evidence="2 3" id="KW-0813">Transport</keyword>
<proteinExistence type="inferred from homology"/>
<dbReference type="GO" id="GO:0005546">
    <property type="term" value="F:phosphatidylinositol-4,5-bisphosphate binding"/>
    <property type="evidence" value="ECO:0007669"/>
    <property type="project" value="InterPro"/>
</dbReference>
<feature type="domain" description="Exocyst complex subunit Exo70 C-terminal" evidence="4">
    <location>
        <begin position="1"/>
        <end position="96"/>
    </location>
</feature>
<dbReference type="Gene3D" id="1.20.1280.170">
    <property type="entry name" value="Exocyst complex component Exo70"/>
    <property type="match status" value="1"/>
</dbReference>
<keyword evidence="3" id="KW-0653">Protein transport</keyword>
<dbReference type="PANTHER" id="PTHR12542:SF96">
    <property type="entry name" value="EXOCYST COMPLEX COMPONENT EXO70B1"/>
    <property type="match status" value="1"/>
</dbReference>
<organism evidence="5 6">
    <name type="scientific">Trema orientale</name>
    <name type="common">Charcoal tree</name>
    <name type="synonym">Celtis orientalis</name>
    <dbReference type="NCBI Taxonomy" id="63057"/>
    <lineage>
        <taxon>Eukaryota</taxon>
        <taxon>Viridiplantae</taxon>
        <taxon>Streptophyta</taxon>
        <taxon>Embryophyta</taxon>
        <taxon>Tracheophyta</taxon>
        <taxon>Spermatophyta</taxon>
        <taxon>Magnoliopsida</taxon>
        <taxon>eudicotyledons</taxon>
        <taxon>Gunneridae</taxon>
        <taxon>Pentapetalae</taxon>
        <taxon>rosids</taxon>
        <taxon>fabids</taxon>
        <taxon>Rosales</taxon>
        <taxon>Cannabaceae</taxon>
        <taxon>Trema</taxon>
    </lineage>
</organism>
<accession>A0A2P5FM46</accession>
<dbReference type="PANTHER" id="PTHR12542">
    <property type="entry name" value="EXOCYST COMPLEX PROTEIN EXO70"/>
    <property type="match status" value="1"/>
</dbReference>
<evidence type="ECO:0000256" key="3">
    <source>
        <dbReference type="RuleBase" id="RU365026"/>
    </source>
</evidence>
<dbReference type="AlphaFoldDB" id="A0A2P5FM46"/>
<comment type="similarity">
    <text evidence="1 3">Belongs to the EXO70 family.</text>
</comment>
<dbReference type="OrthoDB" id="1357613at2759"/>
<dbReference type="InParanoid" id="A0A2P5FM46"/>
<evidence type="ECO:0000256" key="1">
    <source>
        <dbReference type="ARBA" id="ARBA00006756"/>
    </source>
</evidence>
<comment type="caution">
    <text evidence="5">The sequence shown here is derived from an EMBL/GenBank/DDBJ whole genome shotgun (WGS) entry which is preliminary data.</text>
</comment>
<dbReference type="InterPro" id="IPR016159">
    <property type="entry name" value="Cullin_repeat-like_dom_sf"/>
</dbReference>
<reference evidence="6" key="1">
    <citation type="submission" date="2016-06" db="EMBL/GenBank/DDBJ databases">
        <title>Parallel loss of symbiosis genes in relatives of nitrogen-fixing non-legume Parasponia.</title>
        <authorList>
            <person name="Van Velzen R."/>
            <person name="Holmer R."/>
            <person name="Bu F."/>
            <person name="Rutten L."/>
            <person name="Van Zeijl A."/>
            <person name="Liu W."/>
            <person name="Santuari L."/>
            <person name="Cao Q."/>
            <person name="Sharma T."/>
            <person name="Shen D."/>
            <person name="Roswanjaya Y."/>
            <person name="Wardhani T."/>
            <person name="Kalhor M.S."/>
            <person name="Jansen J."/>
            <person name="Van den Hoogen J."/>
            <person name="Gungor B."/>
            <person name="Hartog M."/>
            <person name="Hontelez J."/>
            <person name="Verver J."/>
            <person name="Yang W.-C."/>
            <person name="Schijlen E."/>
            <person name="Repin R."/>
            <person name="Schilthuizen M."/>
            <person name="Schranz E."/>
            <person name="Heidstra R."/>
            <person name="Miyata K."/>
            <person name="Fedorova E."/>
            <person name="Kohlen W."/>
            <person name="Bisseling T."/>
            <person name="Smit S."/>
            <person name="Geurts R."/>
        </authorList>
    </citation>
    <scope>NUCLEOTIDE SEQUENCE [LARGE SCALE GENOMIC DNA]</scope>
    <source>
        <strain evidence="6">cv. RG33-2</strain>
    </source>
</reference>
<gene>
    <name evidence="5" type="ORF">TorRG33x02_051150</name>
</gene>
<dbReference type="GO" id="GO:0000145">
    <property type="term" value="C:exocyst"/>
    <property type="evidence" value="ECO:0007669"/>
    <property type="project" value="InterPro"/>
</dbReference>
<evidence type="ECO:0000259" key="4">
    <source>
        <dbReference type="Pfam" id="PF03081"/>
    </source>
</evidence>
<comment type="function">
    <text evidence="3">Component of the exocyst complex.</text>
</comment>
<keyword evidence="6" id="KW-1185">Reference proteome</keyword>
<dbReference type="Pfam" id="PF03081">
    <property type="entry name" value="Exo70_C"/>
    <property type="match status" value="1"/>
</dbReference>
<dbReference type="InterPro" id="IPR004140">
    <property type="entry name" value="Exo70"/>
</dbReference>
<dbReference type="EMBL" id="JXTC01000021">
    <property type="protein sequence ID" value="PON98878.1"/>
    <property type="molecule type" value="Genomic_DNA"/>
</dbReference>
<dbReference type="GO" id="GO:0006887">
    <property type="term" value="P:exocytosis"/>
    <property type="evidence" value="ECO:0007669"/>
    <property type="project" value="UniProtKB-KW"/>
</dbReference>
<protein>
    <recommendedName>
        <fullName evidence="3">Exocyst subunit Exo70 family protein</fullName>
    </recommendedName>
</protein>
<keyword evidence="3" id="KW-0268">Exocytosis</keyword>
<evidence type="ECO:0000313" key="5">
    <source>
        <dbReference type="EMBL" id="PON98878.1"/>
    </source>
</evidence>
<name>A0A2P5FM46_TREOI</name>
<evidence type="ECO:0000256" key="2">
    <source>
        <dbReference type="ARBA" id="ARBA00022448"/>
    </source>
</evidence>
<dbReference type="GO" id="GO:0015031">
    <property type="term" value="P:protein transport"/>
    <property type="evidence" value="ECO:0007669"/>
    <property type="project" value="UniProtKB-KW"/>
</dbReference>
<sequence>MNYLRTARRPCPSLEQVFEENTATVPLTAKLEERAPSSSLSIQMACITELLESILEANSKTYKDPALCSVFMMNNGRYIVQNVIKDSELGSLLASRRLDPKTHLESLAIPCELRMKLVWEC</sequence>
<evidence type="ECO:0000313" key="6">
    <source>
        <dbReference type="Proteomes" id="UP000237000"/>
    </source>
</evidence>